<keyword evidence="8" id="KW-0862">Zinc</keyword>
<comment type="similarity">
    <text evidence="2 12">Belongs to the calreticulin family.</text>
</comment>
<evidence type="ECO:0000256" key="7">
    <source>
        <dbReference type="ARBA" id="ARBA00022824"/>
    </source>
</evidence>
<dbReference type="Proteomes" id="UP000780801">
    <property type="component" value="Unassembled WGS sequence"/>
</dbReference>
<feature type="region of interest" description="Disordered" evidence="13">
    <location>
        <begin position="288"/>
        <end position="351"/>
    </location>
</feature>
<sequence length="351" mass="41217">VHAYLASTPLSETFNTSKDDLIFQYTVKQEYTQTCGGSYLKLLKEGYDPKNFNGDSDYAVMFGPDMCGPDNRVHVILNYNGQNHLTKKEEKSQNDHKTHFYRLTYSLMIDGEVKADRVPIADHWEIFGPRMIPDKDDKKPADWVEVREIVDVTFVKPENYDSIPRHIPDPAAEKPKDWDAESDGDWEAPEIANPDFYEWKPKMIPNPQYRGEYVPRNILNPDYKEDPEMGHYRLGGVGIDLWQIRSNVLFDDIVVTSDADVANKYLEQWRRNYGMEADVIRKREQDQYEKAKAEKERTENSMRARFEMEDLTRQLEELDEDFQDKKDASEEDHDELDELDEDEKTKKHDEL</sequence>
<protein>
    <recommendedName>
        <fullName evidence="16">Calreticulin</fullName>
    </recommendedName>
</protein>
<dbReference type="InterPro" id="IPR013320">
    <property type="entry name" value="ConA-like_dom_sf"/>
</dbReference>
<feature type="compositionally biased region" description="Basic and acidic residues" evidence="13">
    <location>
        <begin position="288"/>
        <end position="316"/>
    </location>
</feature>
<evidence type="ECO:0000256" key="4">
    <source>
        <dbReference type="ARBA" id="ARBA00022729"/>
    </source>
</evidence>
<dbReference type="FunFam" id="2.10.250.10:FF:000002">
    <property type="entry name" value="Calreticulin"/>
    <property type="match status" value="1"/>
</dbReference>
<evidence type="ECO:0000313" key="15">
    <source>
        <dbReference type="Proteomes" id="UP000780801"/>
    </source>
</evidence>
<dbReference type="PANTHER" id="PTHR11073:SF2">
    <property type="entry name" value="CALRETICULIN"/>
    <property type="match status" value="1"/>
</dbReference>
<evidence type="ECO:0000313" key="14">
    <source>
        <dbReference type="EMBL" id="KAF9580627.1"/>
    </source>
</evidence>
<feature type="non-terminal residue" evidence="14">
    <location>
        <position position="1"/>
    </location>
</feature>
<dbReference type="AlphaFoldDB" id="A0A9P6FS22"/>
<dbReference type="InterPro" id="IPR009033">
    <property type="entry name" value="Calreticulin/calnexin_P_dom_sf"/>
</dbReference>
<evidence type="ECO:0000256" key="3">
    <source>
        <dbReference type="ARBA" id="ARBA00022723"/>
    </source>
</evidence>
<dbReference type="Gene3D" id="2.60.120.200">
    <property type="match status" value="1"/>
</dbReference>
<accession>A0A9P6FS22</accession>
<evidence type="ECO:0008006" key="16">
    <source>
        <dbReference type="Google" id="ProtNLM"/>
    </source>
</evidence>
<dbReference type="PRINTS" id="PR00626">
    <property type="entry name" value="CALRETICULIN"/>
</dbReference>
<dbReference type="SUPFAM" id="SSF63887">
    <property type="entry name" value="P-domain of calnexin/calreticulin"/>
    <property type="match status" value="1"/>
</dbReference>
<feature type="compositionally biased region" description="Acidic residues" evidence="13">
    <location>
        <begin position="329"/>
        <end position="342"/>
    </location>
</feature>
<dbReference type="InterPro" id="IPR018124">
    <property type="entry name" value="Calret/calnex_CS"/>
</dbReference>
<dbReference type="PROSITE" id="PS00804">
    <property type="entry name" value="CALRETICULIN_2"/>
    <property type="match status" value="1"/>
</dbReference>
<dbReference type="GO" id="GO:0051082">
    <property type="term" value="F:unfolded protein binding"/>
    <property type="evidence" value="ECO:0007669"/>
    <property type="project" value="InterPro"/>
</dbReference>
<dbReference type="InterPro" id="IPR001580">
    <property type="entry name" value="Calret/calnex"/>
</dbReference>
<name>A0A9P6FS22_9FUNG</name>
<keyword evidence="5" id="KW-0430">Lectin</keyword>
<evidence type="ECO:0000256" key="8">
    <source>
        <dbReference type="ARBA" id="ARBA00022833"/>
    </source>
</evidence>
<keyword evidence="11" id="KW-1015">Disulfide bond</keyword>
<evidence type="ECO:0000256" key="11">
    <source>
        <dbReference type="PIRSR" id="PIRSR601580-3"/>
    </source>
</evidence>
<keyword evidence="15" id="KW-1185">Reference proteome</keyword>
<reference evidence="14" key="1">
    <citation type="journal article" date="2020" name="Fungal Divers.">
        <title>Resolving the Mortierellaceae phylogeny through synthesis of multi-gene phylogenetics and phylogenomics.</title>
        <authorList>
            <person name="Vandepol N."/>
            <person name="Liber J."/>
            <person name="Desiro A."/>
            <person name="Na H."/>
            <person name="Kennedy M."/>
            <person name="Barry K."/>
            <person name="Grigoriev I.V."/>
            <person name="Miller A.N."/>
            <person name="O'Donnell K."/>
            <person name="Stajich J.E."/>
            <person name="Bonito G."/>
        </authorList>
    </citation>
    <scope>NUCLEOTIDE SEQUENCE</scope>
    <source>
        <strain evidence="14">KOD1015</strain>
    </source>
</reference>
<evidence type="ECO:0000256" key="6">
    <source>
        <dbReference type="ARBA" id="ARBA00022737"/>
    </source>
</evidence>
<keyword evidence="10 12" id="KW-0143">Chaperone</keyword>
<keyword evidence="4" id="KW-0732">Signal</keyword>
<gene>
    <name evidence="14" type="ORF">BGW38_002651</name>
</gene>
<evidence type="ECO:0000256" key="13">
    <source>
        <dbReference type="SAM" id="MobiDB-lite"/>
    </source>
</evidence>
<dbReference type="GO" id="GO:0005789">
    <property type="term" value="C:endoplasmic reticulum membrane"/>
    <property type="evidence" value="ECO:0007669"/>
    <property type="project" value="TreeGrafter"/>
</dbReference>
<evidence type="ECO:0000256" key="9">
    <source>
        <dbReference type="ARBA" id="ARBA00022837"/>
    </source>
</evidence>
<evidence type="ECO:0000256" key="2">
    <source>
        <dbReference type="ARBA" id="ARBA00010983"/>
    </source>
</evidence>
<dbReference type="GO" id="GO:0005788">
    <property type="term" value="C:endoplasmic reticulum lumen"/>
    <property type="evidence" value="ECO:0007669"/>
    <property type="project" value="UniProtKB-SubCell"/>
</dbReference>
<keyword evidence="7 12" id="KW-0256">Endoplasmic reticulum</keyword>
<keyword evidence="6" id="KW-0677">Repeat</keyword>
<keyword evidence="9" id="KW-0106">Calcium</keyword>
<organism evidence="14 15">
    <name type="scientific">Lunasporangiospora selenospora</name>
    <dbReference type="NCBI Taxonomy" id="979761"/>
    <lineage>
        <taxon>Eukaryota</taxon>
        <taxon>Fungi</taxon>
        <taxon>Fungi incertae sedis</taxon>
        <taxon>Mucoromycota</taxon>
        <taxon>Mortierellomycotina</taxon>
        <taxon>Mortierellomycetes</taxon>
        <taxon>Mortierellales</taxon>
        <taxon>Mortierellaceae</taxon>
        <taxon>Lunasporangiospora</taxon>
    </lineage>
</organism>
<evidence type="ECO:0000256" key="1">
    <source>
        <dbReference type="ARBA" id="ARBA00004319"/>
    </source>
</evidence>
<dbReference type="EMBL" id="JAABOA010001945">
    <property type="protein sequence ID" value="KAF9580627.1"/>
    <property type="molecule type" value="Genomic_DNA"/>
</dbReference>
<dbReference type="GO" id="GO:0030246">
    <property type="term" value="F:carbohydrate binding"/>
    <property type="evidence" value="ECO:0007669"/>
    <property type="project" value="UniProtKB-KW"/>
</dbReference>
<dbReference type="GO" id="GO:0036503">
    <property type="term" value="P:ERAD pathway"/>
    <property type="evidence" value="ECO:0007669"/>
    <property type="project" value="TreeGrafter"/>
</dbReference>
<proteinExistence type="inferred from homology"/>
<dbReference type="OrthoDB" id="1938156at2759"/>
<evidence type="ECO:0000256" key="10">
    <source>
        <dbReference type="ARBA" id="ARBA00023186"/>
    </source>
</evidence>
<comment type="caution">
    <text evidence="14">The sequence shown here is derived from an EMBL/GenBank/DDBJ whole genome shotgun (WGS) entry which is preliminary data.</text>
</comment>
<dbReference type="GO" id="GO:0005509">
    <property type="term" value="F:calcium ion binding"/>
    <property type="evidence" value="ECO:0007669"/>
    <property type="project" value="InterPro"/>
</dbReference>
<feature type="disulfide bond" evidence="11">
    <location>
        <begin position="35"/>
        <end position="67"/>
    </location>
</feature>
<dbReference type="PANTHER" id="PTHR11073">
    <property type="entry name" value="CALRETICULIN AND CALNEXIN"/>
    <property type="match status" value="1"/>
</dbReference>
<dbReference type="GO" id="GO:0006457">
    <property type="term" value="P:protein folding"/>
    <property type="evidence" value="ECO:0007669"/>
    <property type="project" value="InterPro"/>
</dbReference>
<evidence type="ECO:0000256" key="12">
    <source>
        <dbReference type="RuleBase" id="RU362126"/>
    </source>
</evidence>
<dbReference type="Gene3D" id="2.10.250.10">
    <property type="entry name" value="Calreticulin/calnexin, P domain"/>
    <property type="match status" value="1"/>
</dbReference>
<keyword evidence="3" id="KW-0479">Metal-binding</keyword>
<comment type="subcellular location">
    <subcellularLocation>
        <location evidence="1">Endoplasmic reticulum lumen</location>
    </subcellularLocation>
</comment>
<dbReference type="SUPFAM" id="SSF49899">
    <property type="entry name" value="Concanavalin A-like lectins/glucanases"/>
    <property type="match status" value="1"/>
</dbReference>
<evidence type="ECO:0000256" key="5">
    <source>
        <dbReference type="ARBA" id="ARBA00022734"/>
    </source>
</evidence>
<dbReference type="Pfam" id="PF00262">
    <property type="entry name" value="Calreticulin"/>
    <property type="match status" value="2"/>
</dbReference>